<feature type="transmembrane region" description="Helical" evidence="2">
    <location>
        <begin position="192"/>
        <end position="209"/>
    </location>
</feature>
<keyword evidence="2" id="KW-1133">Transmembrane helix</keyword>
<organism evidence="4 5">
    <name type="scientific">Saprolegnia diclina (strain VS20)</name>
    <dbReference type="NCBI Taxonomy" id="1156394"/>
    <lineage>
        <taxon>Eukaryota</taxon>
        <taxon>Sar</taxon>
        <taxon>Stramenopiles</taxon>
        <taxon>Oomycota</taxon>
        <taxon>Saprolegniomycetes</taxon>
        <taxon>Saprolegniales</taxon>
        <taxon>Saprolegniaceae</taxon>
        <taxon>Saprolegnia</taxon>
    </lineage>
</organism>
<dbReference type="GeneID" id="19944341"/>
<dbReference type="STRING" id="1156394.T0QXK4"/>
<evidence type="ECO:0000259" key="3">
    <source>
        <dbReference type="Pfam" id="PF07885"/>
    </source>
</evidence>
<dbReference type="EMBL" id="JH767139">
    <property type="protein sequence ID" value="EQC39411.1"/>
    <property type="molecule type" value="Genomic_DNA"/>
</dbReference>
<feature type="transmembrane region" description="Helical" evidence="2">
    <location>
        <begin position="78"/>
        <end position="99"/>
    </location>
</feature>
<dbReference type="SUPFAM" id="SSF81324">
    <property type="entry name" value="Voltage-gated potassium channels"/>
    <property type="match status" value="1"/>
</dbReference>
<feature type="transmembrane region" description="Helical" evidence="2">
    <location>
        <begin position="250"/>
        <end position="269"/>
    </location>
</feature>
<feature type="region of interest" description="Disordered" evidence="1">
    <location>
        <begin position="465"/>
        <end position="492"/>
    </location>
</feature>
<accession>T0QXK4</accession>
<dbReference type="InterPro" id="IPR013099">
    <property type="entry name" value="K_chnl_dom"/>
</dbReference>
<dbReference type="RefSeq" id="XP_008607472.1">
    <property type="nucleotide sequence ID" value="XM_008609250.1"/>
</dbReference>
<feature type="transmembrane region" description="Helical" evidence="2">
    <location>
        <begin position="307"/>
        <end position="330"/>
    </location>
</feature>
<keyword evidence="5" id="KW-1185">Reference proteome</keyword>
<name>T0QXK4_SAPDV</name>
<evidence type="ECO:0000256" key="1">
    <source>
        <dbReference type="SAM" id="MobiDB-lite"/>
    </source>
</evidence>
<dbReference type="GO" id="GO:0016286">
    <property type="term" value="F:small conductance calcium-activated potassium channel activity"/>
    <property type="evidence" value="ECO:0007669"/>
    <property type="project" value="InterPro"/>
</dbReference>
<evidence type="ECO:0000256" key="2">
    <source>
        <dbReference type="SAM" id="Phobius"/>
    </source>
</evidence>
<dbReference type="AlphaFoldDB" id="T0QXK4"/>
<protein>
    <recommendedName>
        <fullName evidence="3">Potassium channel domain-containing protein</fullName>
    </recommendedName>
</protein>
<dbReference type="PANTHER" id="PTHR10153">
    <property type="entry name" value="SMALL CONDUCTANCE CALCIUM-ACTIVATED POTASSIUM CHANNEL"/>
    <property type="match status" value="1"/>
</dbReference>
<dbReference type="InterPro" id="IPR015449">
    <property type="entry name" value="K_chnl_Ca-activ_SK"/>
</dbReference>
<reference evidence="4 5" key="1">
    <citation type="submission" date="2012-04" db="EMBL/GenBank/DDBJ databases">
        <title>The Genome Sequence of Saprolegnia declina VS20.</title>
        <authorList>
            <consortium name="The Broad Institute Genome Sequencing Platform"/>
            <person name="Russ C."/>
            <person name="Nusbaum C."/>
            <person name="Tyler B."/>
            <person name="van West P."/>
            <person name="Dieguez-Uribeondo J."/>
            <person name="de Bruijn I."/>
            <person name="Tripathy S."/>
            <person name="Jiang R."/>
            <person name="Young S.K."/>
            <person name="Zeng Q."/>
            <person name="Gargeya S."/>
            <person name="Fitzgerald M."/>
            <person name="Haas B."/>
            <person name="Abouelleil A."/>
            <person name="Alvarado L."/>
            <person name="Arachchi H.M."/>
            <person name="Berlin A."/>
            <person name="Chapman S.B."/>
            <person name="Goldberg J."/>
            <person name="Griggs A."/>
            <person name="Gujja S."/>
            <person name="Hansen M."/>
            <person name="Howarth C."/>
            <person name="Imamovic A."/>
            <person name="Larimer J."/>
            <person name="McCowen C."/>
            <person name="Montmayeur A."/>
            <person name="Murphy C."/>
            <person name="Neiman D."/>
            <person name="Pearson M."/>
            <person name="Priest M."/>
            <person name="Roberts A."/>
            <person name="Saif S."/>
            <person name="Shea T."/>
            <person name="Sisk P."/>
            <person name="Sykes S."/>
            <person name="Wortman J."/>
            <person name="Nusbaum C."/>
            <person name="Birren B."/>
        </authorList>
    </citation>
    <scope>NUCLEOTIDE SEQUENCE [LARGE SCALE GENOMIC DNA]</scope>
    <source>
        <strain evidence="4 5">VS20</strain>
    </source>
</reference>
<dbReference type="Gene3D" id="1.10.287.70">
    <property type="match status" value="1"/>
</dbReference>
<evidence type="ECO:0000313" key="5">
    <source>
        <dbReference type="Proteomes" id="UP000030762"/>
    </source>
</evidence>
<dbReference type="eggNOG" id="KOG3684">
    <property type="taxonomic scope" value="Eukaryota"/>
</dbReference>
<feature type="domain" description="Potassium channel" evidence="3">
    <location>
        <begin position="259"/>
        <end position="331"/>
    </location>
</feature>
<dbReference type="Pfam" id="PF03530">
    <property type="entry name" value="SK_channel"/>
    <property type="match status" value="1"/>
</dbReference>
<evidence type="ECO:0000313" key="4">
    <source>
        <dbReference type="EMBL" id="EQC39411.1"/>
    </source>
</evidence>
<dbReference type="OMA" id="MRIARYK"/>
<keyword evidence="2" id="KW-0472">Membrane</keyword>
<sequence length="523" mass="58922">MARDVGSVSRFATQLFASPERKPSTNRLGSIAAMARGLPPGNHGLKKKVQPVNFSRFRALESRVGEWRMDSAFRQHNVFMLVNAMFGLALAIAELELSWNDPHNAPPPASHEAVSETLRSTILKGIISLSTLLLLGQLVRLHQMLSLEKKLVWGEGLKMRYWTSEMTLRALLEGLLLAIHPPPYTSLKVLEAGAIFMLLRFYLVVRVLRDHSMVYRKRKDIVEQHFQATPAPHFNWWLSTQIMFQHAPGAALLAFTTWCIVAFGLATYFSERDANPKTFTLVNSTWYVYTALLTLDFEEYTVSTDTARVITCLLILAGVVLNTLVVVAILDNISLDAKGKIALAFVYRAEAHDAIRAAAGSFIVTWLRWKRAQRTLLTAAEWRSHLLKVTRALDTMRIARYKKKLTEQGLGDPVLDKLQSLDAWILQIWAKLHTDGFDLSQREASWRPAPRLQTSRSLGTVRVPIAARSPSPPIDDRRPSAEDAPSAAAVESTDVVRVRLSQERVQRQNEEILRTLQDMLSRS</sequence>
<dbReference type="Proteomes" id="UP000030762">
    <property type="component" value="Unassembled WGS sequence"/>
</dbReference>
<dbReference type="OrthoDB" id="78621at2759"/>
<gene>
    <name evidence="4" type="ORF">SDRG_03614</name>
</gene>
<dbReference type="InParanoid" id="T0QXK4"/>
<dbReference type="Pfam" id="PF07885">
    <property type="entry name" value="Ion_trans_2"/>
    <property type="match status" value="1"/>
</dbReference>
<dbReference type="VEuPathDB" id="FungiDB:SDRG_03614"/>
<proteinExistence type="predicted"/>
<keyword evidence="2" id="KW-0812">Transmembrane</keyword>
<dbReference type="GO" id="GO:0016020">
    <property type="term" value="C:membrane"/>
    <property type="evidence" value="ECO:0007669"/>
    <property type="project" value="InterPro"/>
</dbReference>